<accession>A0A0J9XBE8</accession>
<sequence>MLLKAPLLVCIAAVANAAVISVEAATTTPADAVPAATPAPTLITPTGEDLVKRKVIATKTEASLSTPSPWLRTISSTHIELVTPVIIGGVTFSAKPKNVKTPLPWLSVHPNGFLKTITPKVKNQVTQNASPDYGNWFDYPVTSTIKLADVIKDHDGKEDDTHHDVTYVHEKNHEDRLLNPIMRCTPDRYFKKKVNGEKIEQKPFCSPSENTKIILGEVHWITWYTRYFANADKVRLHMAYVERGKNGILQKRGVESLEEDTFFTTEWLDNLDGVYPLEITEDDLLGKPIQDVVLSIQPDYIDDEDFSLTNGTLLTLRRYPLKPTKKTKQLQLEKKSDKSALYVALTIPTIMVFFFVGYVLINFLFRDNRTWKKIKIRSRRRLNERYTPLPSNTFELQNRS</sequence>
<evidence type="ECO:0000313" key="4">
    <source>
        <dbReference type="Proteomes" id="UP000242525"/>
    </source>
</evidence>
<dbReference type="OrthoDB" id="4084551at2759"/>
<gene>
    <name evidence="3" type="ORF">BN980_GECA08s04795g</name>
</gene>
<keyword evidence="2" id="KW-0732">Signal</keyword>
<keyword evidence="4" id="KW-1185">Reference proteome</keyword>
<name>A0A0J9XBE8_GEOCN</name>
<feature type="transmembrane region" description="Helical" evidence="1">
    <location>
        <begin position="340"/>
        <end position="365"/>
    </location>
</feature>
<keyword evidence="1" id="KW-0812">Transmembrane</keyword>
<dbReference type="AlphaFoldDB" id="A0A0J9XBE8"/>
<dbReference type="InterPro" id="IPR028000">
    <property type="entry name" value="Pma1"/>
</dbReference>
<dbReference type="Proteomes" id="UP000242525">
    <property type="component" value="Unassembled WGS sequence"/>
</dbReference>
<evidence type="ECO:0000256" key="1">
    <source>
        <dbReference type="SAM" id="Phobius"/>
    </source>
</evidence>
<keyword evidence="1" id="KW-1133">Transmembrane helix</keyword>
<comment type="caution">
    <text evidence="3">The sequence shown here is derived from an EMBL/GenBank/DDBJ whole genome shotgun (WGS) entry which is preliminary data.</text>
</comment>
<dbReference type="EMBL" id="CCBN010000008">
    <property type="protein sequence ID" value="CDO54801.1"/>
    <property type="molecule type" value="Genomic_DNA"/>
</dbReference>
<reference evidence="3" key="1">
    <citation type="submission" date="2014-03" db="EMBL/GenBank/DDBJ databases">
        <authorList>
            <person name="Casaregola S."/>
        </authorList>
    </citation>
    <scope>NUCLEOTIDE SEQUENCE [LARGE SCALE GENOMIC DNA]</scope>
    <source>
        <strain evidence="3">CLIB 918</strain>
    </source>
</reference>
<dbReference type="Pfam" id="PF14610">
    <property type="entry name" value="Psg1"/>
    <property type="match status" value="1"/>
</dbReference>
<proteinExistence type="predicted"/>
<keyword evidence="1" id="KW-0472">Membrane</keyword>
<protein>
    <submittedName>
        <fullName evidence="3">Uncharacterized protein</fullName>
    </submittedName>
</protein>
<evidence type="ECO:0000256" key="2">
    <source>
        <dbReference type="SAM" id="SignalP"/>
    </source>
</evidence>
<organism evidence="3 4">
    <name type="scientific">Geotrichum candidum</name>
    <name type="common">Oospora lactis</name>
    <name type="synonym">Dipodascus geotrichum</name>
    <dbReference type="NCBI Taxonomy" id="1173061"/>
    <lineage>
        <taxon>Eukaryota</taxon>
        <taxon>Fungi</taxon>
        <taxon>Dikarya</taxon>
        <taxon>Ascomycota</taxon>
        <taxon>Saccharomycotina</taxon>
        <taxon>Dipodascomycetes</taxon>
        <taxon>Dipodascales</taxon>
        <taxon>Dipodascaceae</taxon>
        <taxon>Geotrichum</taxon>
    </lineage>
</organism>
<feature type="signal peptide" evidence="2">
    <location>
        <begin position="1"/>
        <end position="17"/>
    </location>
</feature>
<evidence type="ECO:0000313" key="3">
    <source>
        <dbReference type="EMBL" id="CDO54801.1"/>
    </source>
</evidence>
<feature type="chain" id="PRO_5005325589" evidence="2">
    <location>
        <begin position="18"/>
        <end position="400"/>
    </location>
</feature>